<keyword evidence="3" id="KW-1185">Reference proteome</keyword>
<protein>
    <submittedName>
        <fullName evidence="2">Uncharacterized protein</fullName>
    </submittedName>
</protein>
<accession>A0A8J8M8L4</accession>
<gene>
    <name evidence="2" type="ORF">HYG85_04115</name>
</gene>
<name>A0A8J8M8L4_9FIRM</name>
<feature type="compositionally biased region" description="Low complexity" evidence="1">
    <location>
        <begin position="528"/>
        <end position="539"/>
    </location>
</feature>
<dbReference type="EMBL" id="CP058561">
    <property type="protein sequence ID" value="QUH28140.1"/>
    <property type="molecule type" value="Genomic_DNA"/>
</dbReference>
<sequence>MPNEVFDSLLSWLEQWMQVVDGKFTTEDAYAKYDYHRKIKDIYNLYKVNVPEYDEPKTLTDSEKEAFKNQMIAVESKFKGLRMFGQSSKTTIKKALRDGEKDFAYFVRDKRSKKIEQGNARTTLSFDPKKAKEAFELLANYMEDIKRSPEASYISAFKVLGPNYQGERTDSAIMYLTTSDKKIIDKIVKELDGRFKKAGIEMYDHAPLGMKKWSPGFSFSQQGPFSSSHGFARSKIINDATDILVNDADSDLSKEAMKKALQESLKKNGYDSDKPEFLDLINFVENIETTETDTETRRDILKRYILNNKDKGVTKIISANKEMFKKELKQLDKKYKKDDKKSNPAEAHYSVNDQVLSLDEDFGDDGDEIDVNSTVVEKDITDAMVYGKIMRFRDLFGANKEVEDILESHVRNKCEELEKDDRLFMLAMEKASLSVKMNRAADIWPKEESDKTIKALEKQMTAIEKEVKEINDRMVVMKREKEAIDKKIKKVREDITKKRQQPRIPVQHPQDDRIKEANAADNKKDSGDSASDVGDANSSDSDKKSKIHRRRKSNGKK</sequence>
<dbReference type="Pfam" id="PF17914">
    <property type="entry name" value="HopA1"/>
    <property type="match status" value="1"/>
</dbReference>
<feature type="compositionally biased region" description="Basic residues" evidence="1">
    <location>
        <begin position="545"/>
        <end position="557"/>
    </location>
</feature>
<organism evidence="2 3">
    <name type="scientific">Vallitalea guaymasensis</name>
    <dbReference type="NCBI Taxonomy" id="1185412"/>
    <lineage>
        <taxon>Bacteria</taxon>
        <taxon>Bacillati</taxon>
        <taxon>Bacillota</taxon>
        <taxon>Clostridia</taxon>
        <taxon>Lachnospirales</taxon>
        <taxon>Vallitaleaceae</taxon>
        <taxon>Vallitalea</taxon>
    </lineage>
</organism>
<proteinExistence type="predicted"/>
<dbReference type="KEGG" id="vgu:HYG85_04115"/>
<dbReference type="AlphaFoldDB" id="A0A8J8M8L4"/>
<reference evidence="2 3" key="1">
    <citation type="submission" date="2020-07" db="EMBL/GenBank/DDBJ databases">
        <title>Vallitalea guaymasensis genome.</title>
        <authorList>
            <person name="Postec A."/>
        </authorList>
    </citation>
    <scope>NUCLEOTIDE SEQUENCE [LARGE SCALE GENOMIC DNA]</scope>
    <source>
        <strain evidence="2 3">Ra1766G1</strain>
    </source>
</reference>
<evidence type="ECO:0000313" key="3">
    <source>
        <dbReference type="Proteomes" id="UP000677305"/>
    </source>
</evidence>
<dbReference type="InterPro" id="IPR040871">
    <property type="entry name" value="HopA1"/>
</dbReference>
<feature type="region of interest" description="Disordered" evidence="1">
    <location>
        <begin position="493"/>
        <end position="557"/>
    </location>
</feature>
<evidence type="ECO:0000313" key="2">
    <source>
        <dbReference type="EMBL" id="QUH28140.1"/>
    </source>
</evidence>
<evidence type="ECO:0000256" key="1">
    <source>
        <dbReference type="SAM" id="MobiDB-lite"/>
    </source>
</evidence>
<dbReference type="Proteomes" id="UP000677305">
    <property type="component" value="Chromosome"/>
</dbReference>
<feature type="compositionally biased region" description="Basic and acidic residues" evidence="1">
    <location>
        <begin position="509"/>
        <end position="527"/>
    </location>
</feature>
<dbReference type="RefSeq" id="WP_212692404.1">
    <property type="nucleotide sequence ID" value="NZ_CP058561.1"/>
</dbReference>